<dbReference type="PANTHER" id="PTHR36681:SF3">
    <property type="entry name" value="NUCLEAR GTPASE, GERMINAL CENTER-ASSOCIATED, TANDEM DUPLICATE 3"/>
    <property type="match status" value="1"/>
</dbReference>
<evidence type="ECO:0000313" key="4">
    <source>
        <dbReference type="Proteomes" id="UP001360953"/>
    </source>
</evidence>
<organism evidence="3 4">
    <name type="scientific">Phyllosticta citribraziliensis</name>
    <dbReference type="NCBI Taxonomy" id="989973"/>
    <lineage>
        <taxon>Eukaryota</taxon>
        <taxon>Fungi</taxon>
        <taxon>Dikarya</taxon>
        <taxon>Ascomycota</taxon>
        <taxon>Pezizomycotina</taxon>
        <taxon>Dothideomycetes</taxon>
        <taxon>Dothideomycetes incertae sedis</taxon>
        <taxon>Botryosphaeriales</taxon>
        <taxon>Phyllostictaceae</taxon>
        <taxon>Phyllosticta</taxon>
    </lineage>
</organism>
<feature type="coiled-coil region" evidence="1">
    <location>
        <begin position="84"/>
        <end position="111"/>
    </location>
</feature>
<sequence length="259" mass="28802">MARLNQLDNQLRNHDGFLNGLVSAIVELVNTRQKEVNREFVPVVAAAMEHAYQVATDERGQGSYARMKSYVTNHVLQNQQRMFRDACEQVRDQLNKMCDEVQRQLAEQTTQIYQTAYRDYNSAVGNLGAAEVELSPAEKKLRADVEAIVKTAEEVFERVLEGEEDPDEMAAQAEDADAEEDEGADAVKDEGAGENEPDDEHSTVKQENANTNEAQAAEQHPLGRTLAEELLAAQNENKENAVDADTTTAGKPTWKPAQR</sequence>
<dbReference type="PANTHER" id="PTHR36681">
    <property type="entry name" value="NUCLEAR GTPASE, GERMINAL CENTER-ASSOCIATED, TANDEM DUPLICATE 3"/>
    <property type="match status" value="1"/>
</dbReference>
<evidence type="ECO:0000313" key="3">
    <source>
        <dbReference type="EMBL" id="KAK7531726.1"/>
    </source>
</evidence>
<comment type="caution">
    <text evidence="3">The sequence shown here is derived from an EMBL/GenBank/DDBJ whole genome shotgun (WGS) entry which is preliminary data.</text>
</comment>
<feature type="region of interest" description="Disordered" evidence="2">
    <location>
        <begin position="159"/>
        <end position="259"/>
    </location>
</feature>
<dbReference type="Proteomes" id="UP001360953">
    <property type="component" value="Unassembled WGS sequence"/>
</dbReference>
<feature type="compositionally biased region" description="Acidic residues" evidence="2">
    <location>
        <begin position="162"/>
        <end position="184"/>
    </location>
</feature>
<accession>A0ABR1L914</accession>
<keyword evidence="4" id="KW-1185">Reference proteome</keyword>
<protein>
    <submittedName>
        <fullName evidence="3">Uncharacterized protein</fullName>
    </submittedName>
</protein>
<dbReference type="GeneID" id="92026757"/>
<dbReference type="EMBL" id="JBBPEH010000012">
    <property type="protein sequence ID" value="KAK7531726.1"/>
    <property type="molecule type" value="Genomic_DNA"/>
</dbReference>
<gene>
    <name evidence="3" type="ORF">J3D65DRAFT_125009</name>
</gene>
<evidence type="ECO:0000256" key="1">
    <source>
        <dbReference type="SAM" id="Coils"/>
    </source>
</evidence>
<keyword evidence="1" id="KW-0175">Coiled coil</keyword>
<dbReference type="RefSeq" id="XP_066651550.1">
    <property type="nucleotide sequence ID" value="XM_066793851.1"/>
</dbReference>
<name>A0ABR1L914_9PEZI</name>
<feature type="compositionally biased region" description="Low complexity" evidence="2">
    <location>
        <begin position="206"/>
        <end position="219"/>
    </location>
</feature>
<proteinExistence type="predicted"/>
<evidence type="ECO:0000256" key="2">
    <source>
        <dbReference type="SAM" id="MobiDB-lite"/>
    </source>
</evidence>
<reference evidence="3 4" key="1">
    <citation type="submission" date="2024-04" db="EMBL/GenBank/DDBJ databases">
        <title>Phyllosticta paracitricarpa is synonymous to the EU quarantine fungus P. citricarpa based on phylogenomic analyses.</title>
        <authorList>
            <consortium name="Lawrence Berkeley National Laboratory"/>
            <person name="Van ingen-buijs V.A."/>
            <person name="Van westerhoven A.C."/>
            <person name="Haridas S."/>
            <person name="Skiadas P."/>
            <person name="Martin F."/>
            <person name="Groenewald J.Z."/>
            <person name="Crous P.W."/>
            <person name="Seidl M.F."/>
        </authorList>
    </citation>
    <scope>NUCLEOTIDE SEQUENCE [LARGE SCALE GENOMIC DNA]</scope>
    <source>
        <strain evidence="3 4">CPC 17464</strain>
    </source>
</reference>